<feature type="compositionally biased region" description="Polar residues" evidence="3">
    <location>
        <begin position="350"/>
        <end position="359"/>
    </location>
</feature>
<feature type="domain" description="CCDC144C-like coiled-coil" evidence="4">
    <location>
        <begin position="599"/>
        <end position="753"/>
    </location>
</feature>
<keyword evidence="1 2" id="KW-0175">Coiled coil</keyword>
<evidence type="ECO:0000313" key="5">
    <source>
        <dbReference type="EMBL" id="KAK5867041.1"/>
    </source>
</evidence>
<reference evidence="5 6" key="2">
    <citation type="journal article" date="2023" name="Mol. Biol. Evol.">
        <title>Genomics of Secondarily Temperate Adaptation in the Only Non-Antarctic Icefish.</title>
        <authorList>
            <person name="Rivera-Colon A.G."/>
            <person name="Rayamajhi N."/>
            <person name="Minhas B.F."/>
            <person name="Madrigal G."/>
            <person name="Bilyk K.T."/>
            <person name="Yoon V."/>
            <person name="Hune M."/>
            <person name="Gregory S."/>
            <person name="Cheng C.H.C."/>
            <person name="Catchen J.M."/>
        </authorList>
    </citation>
    <scope>NUCLEOTIDE SEQUENCE [LARGE SCALE GENOMIC DNA]</scope>
    <source>
        <strain evidence="5">JMC-PN-2008</strain>
    </source>
</reference>
<feature type="compositionally biased region" description="Basic and acidic residues" evidence="3">
    <location>
        <begin position="692"/>
        <end position="701"/>
    </location>
</feature>
<dbReference type="AlphaFoldDB" id="A0AAN8ALG0"/>
<evidence type="ECO:0000256" key="1">
    <source>
        <dbReference type="ARBA" id="ARBA00023054"/>
    </source>
</evidence>
<feature type="compositionally biased region" description="Acidic residues" evidence="3">
    <location>
        <begin position="119"/>
        <end position="132"/>
    </location>
</feature>
<feature type="coiled-coil region" evidence="2">
    <location>
        <begin position="531"/>
        <end position="677"/>
    </location>
</feature>
<feature type="region of interest" description="Disordered" evidence="3">
    <location>
        <begin position="438"/>
        <end position="485"/>
    </location>
</feature>
<evidence type="ECO:0000313" key="6">
    <source>
        <dbReference type="Proteomes" id="UP001346869"/>
    </source>
</evidence>
<evidence type="ECO:0000256" key="2">
    <source>
        <dbReference type="SAM" id="Coils"/>
    </source>
</evidence>
<feature type="region of interest" description="Disordered" evidence="3">
    <location>
        <begin position="336"/>
        <end position="402"/>
    </location>
</feature>
<comment type="caution">
    <text evidence="5">The sequence shown here is derived from an EMBL/GenBank/DDBJ whole genome shotgun (WGS) entry which is preliminary data.</text>
</comment>
<feature type="compositionally biased region" description="Basic and acidic residues" evidence="3">
    <location>
        <begin position="1"/>
        <end position="20"/>
    </location>
</feature>
<protein>
    <recommendedName>
        <fullName evidence="4">CCDC144C-like coiled-coil domain-containing protein</fullName>
    </recommendedName>
</protein>
<proteinExistence type="predicted"/>
<organism evidence="5 6">
    <name type="scientific">Eleginops maclovinus</name>
    <name type="common">Patagonian blennie</name>
    <name type="synonym">Eleginus maclovinus</name>
    <dbReference type="NCBI Taxonomy" id="56733"/>
    <lineage>
        <taxon>Eukaryota</taxon>
        <taxon>Metazoa</taxon>
        <taxon>Chordata</taxon>
        <taxon>Craniata</taxon>
        <taxon>Vertebrata</taxon>
        <taxon>Euteleostomi</taxon>
        <taxon>Actinopterygii</taxon>
        <taxon>Neopterygii</taxon>
        <taxon>Teleostei</taxon>
        <taxon>Neoteleostei</taxon>
        <taxon>Acanthomorphata</taxon>
        <taxon>Eupercaria</taxon>
        <taxon>Perciformes</taxon>
        <taxon>Notothenioidei</taxon>
        <taxon>Eleginopidae</taxon>
        <taxon>Eleginops</taxon>
    </lineage>
</organism>
<accession>A0AAN8ALG0</accession>
<name>A0AAN8ALG0_ELEMC</name>
<reference evidence="5 6" key="1">
    <citation type="journal article" date="2023" name="Genes (Basel)">
        <title>Chromosome-Level Genome Assembly and Circadian Gene Repertoire of the Patagonia Blennie Eleginops maclovinus-The Closest Ancestral Proxy of Antarctic Cryonotothenioids.</title>
        <authorList>
            <person name="Cheng C.C."/>
            <person name="Rivera-Colon A.G."/>
            <person name="Minhas B.F."/>
            <person name="Wilson L."/>
            <person name="Rayamajhi N."/>
            <person name="Vargas-Chacoff L."/>
            <person name="Catchen J.M."/>
        </authorList>
    </citation>
    <scope>NUCLEOTIDE SEQUENCE [LARGE SCALE GENOMIC DNA]</scope>
    <source>
        <strain evidence="5">JMC-PN-2008</strain>
    </source>
</reference>
<feature type="region of interest" description="Disordered" evidence="3">
    <location>
        <begin position="99"/>
        <end position="188"/>
    </location>
</feature>
<dbReference type="InterPro" id="IPR039497">
    <property type="entry name" value="CC144C-like_CC_dom"/>
</dbReference>
<evidence type="ECO:0000259" key="4">
    <source>
        <dbReference type="Pfam" id="PF14915"/>
    </source>
</evidence>
<feature type="compositionally biased region" description="Polar residues" evidence="3">
    <location>
        <begin position="704"/>
        <end position="715"/>
    </location>
</feature>
<dbReference type="EMBL" id="JAUZQC010000008">
    <property type="protein sequence ID" value="KAK5867041.1"/>
    <property type="molecule type" value="Genomic_DNA"/>
</dbReference>
<feature type="region of interest" description="Disordered" evidence="3">
    <location>
        <begin position="1"/>
        <end position="70"/>
    </location>
</feature>
<feature type="region of interest" description="Disordered" evidence="3">
    <location>
        <begin position="261"/>
        <end position="300"/>
    </location>
</feature>
<gene>
    <name evidence="5" type="ORF">PBY51_011561</name>
</gene>
<feature type="compositionally biased region" description="Basic and acidic residues" evidence="3">
    <location>
        <begin position="39"/>
        <end position="62"/>
    </location>
</feature>
<sequence>MAGDTKTNEESDQEQHKEVNDAVDTCELDLNNSNPSRHVGSDGGEKDYNFKDQHSHEKRGEGSDSVPWENRYEKLWVEVEKREVKSTFKNVAGELKEKFGELLRSRRSAEEQAVAESSSAEEESSDEEEDGEVIVRPTARARCTVLLTIPEQRESGQEDSLADSTDNSLCEDPKQVCDPPPRSQSNMCRVPDLVTDDVLEEHSSPSPQLTTPKRDSCVDHVTTALNDNQTMPVSDVDWSTFLKDEAKLRPSQKPHLDLISKDSSANLDEAEKNNACSEEDPEEFAKFHAPSTSRRSASIPGVSDEALEEHMGRFKLEVGVLKVFFQDLEKEKAQLQKEVGKDTRTAAMEVQTSSTSWDSGEQAFEEVGTEKPETRLGGLSSPAGKMHQEKQPAATKSTNAAPVQLRLPLQQIYNSSKQEGQAVEETLQLELVRGAPHSRAPQTNAHVNGDPLSVFDDSTLSEVSDDEGRFPVSGQQKNKDPEEVEMAEDFDELTQSSDTATDDIDSPTSGYRHASLLIQKLDSATLDSRSMVKLQNIFHEYERSIQKARSRHGYLSDKVSQLEMERAELKSSLEEVKDVKSALERNQLELQTEVTNLKFQLKQEQENRRNATMMYNTTRDKLRRMEEQHQVEVQEKQKVELTLRNLELEMRTLVNSMKQLEEDHSETQRLLAQERSARTLQENLLNSHLRKQQEIEDENKRNISKSNEALSQLTEASDRERELLQQTATFQEQLTILRAELERSQANGSLKRATFRRRMNTSKSS</sequence>
<dbReference type="Proteomes" id="UP001346869">
    <property type="component" value="Unassembled WGS sequence"/>
</dbReference>
<feature type="compositionally biased region" description="Basic and acidic residues" evidence="3">
    <location>
        <begin position="99"/>
        <end position="110"/>
    </location>
</feature>
<feature type="region of interest" description="Disordered" evidence="3">
    <location>
        <begin position="692"/>
        <end position="718"/>
    </location>
</feature>
<evidence type="ECO:0000256" key="3">
    <source>
        <dbReference type="SAM" id="MobiDB-lite"/>
    </source>
</evidence>
<keyword evidence="6" id="KW-1185">Reference proteome</keyword>
<dbReference type="Pfam" id="PF14915">
    <property type="entry name" value="CCDC144C"/>
    <property type="match status" value="1"/>
</dbReference>